<comment type="caution">
    <text evidence="13">Lacks conserved residue(s) required for the propagation of feature annotation.</text>
</comment>
<feature type="binding site" evidence="13 14">
    <location>
        <begin position="68"/>
        <end position="71"/>
    </location>
    <ligand>
        <name>substrate</name>
    </ligand>
</feature>
<accession>A0A842YQX7</accession>
<keyword evidence="12 13" id="KW-0324">Glycolysis</keyword>
<protein>
    <recommendedName>
        <fullName evidence="6 13">Phosphoglycerate kinase</fullName>
        <ecNumber evidence="5 13">2.7.2.3</ecNumber>
    </recommendedName>
</protein>
<dbReference type="GO" id="GO:0004618">
    <property type="term" value="F:phosphoglycerate kinase activity"/>
    <property type="evidence" value="ECO:0007669"/>
    <property type="project" value="UniProtKB-UniRule"/>
</dbReference>
<evidence type="ECO:0000256" key="11">
    <source>
        <dbReference type="ARBA" id="ARBA00022840"/>
    </source>
</evidence>
<organism evidence="17 18">
    <name type="scientific">Methanothermobacter thermautotrophicus</name>
    <name type="common">Methanobacterium thermoformicicum</name>
    <dbReference type="NCBI Taxonomy" id="145262"/>
    <lineage>
        <taxon>Archaea</taxon>
        <taxon>Methanobacteriati</taxon>
        <taxon>Methanobacteriota</taxon>
        <taxon>Methanomada group</taxon>
        <taxon>Methanobacteria</taxon>
        <taxon>Methanobacteriales</taxon>
        <taxon>Methanobacteriaceae</taxon>
        <taxon>Methanothermobacter</taxon>
    </lineage>
</organism>
<evidence type="ECO:0000256" key="10">
    <source>
        <dbReference type="ARBA" id="ARBA00022777"/>
    </source>
</evidence>
<dbReference type="PANTHER" id="PTHR11406:SF23">
    <property type="entry name" value="PHOSPHOGLYCERATE KINASE 1, CHLOROPLASTIC-RELATED"/>
    <property type="match status" value="1"/>
</dbReference>
<keyword evidence="9 13" id="KW-0547">Nucleotide-binding</keyword>
<evidence type="ECO:0000256" key="6">
    <source>
        <dbReference type="ARBA" id="ARBA00016471"/>
    </source>
</evidence>
<evidence type="ECO:0000256" key="3">
    <source>
        <dbReference type="ARBA" id="ARBA00004838"/>
    </source>
</evidence>
<dbReference type="Gene3D" id="3.40.50.1260">
    <property type="entry name" value="Phosphoglycerate kinase, N-terminal domain"/>
    <property type="match status" value="2"/>
</dbReference>
<evidence type="ECO:0000313" key="17">
    <source>
        <dbReference type="EMBL" id="MBE2900333.1"/>
    </source>
</evidence>
<evidence type="ECO:0000256" key="14">
    <source>
        <dbReference type="PIRSR" id="PIRSR000724-1"/>
    </source>
</evidence>
<evidence type="ECO:0000256" key="15">
    <source>
        <dbReference type="PIRSR" id="PIRSR000724-2"/>
    </source>
</evidence>
<dbReference type="GO" id="GO:0005524">
    <property type="term" value="F:ATP binding"/>
    <property type="evidence" value="ECO:0007669"/>
    <property type="project" value="UniProtKB-KW"/>
</dbReference>
<dbReference type="GO" id="GO:0005829">
    <property type="term" value="C:cytosol"/>
    <property type="evidence" value="ECO:0007669"/>
    <property type="project" value="TreeGrafter"/>
</dbReference>
<proteinExistence type="inferred from homology"/>
<evidence type="ECO:0000256" key="9">
    <source>
        <dbReference type="ARBA" id="ARBA00022741"/>
    </source>
</evidence>
<evidence type="ECO:0000256" key="5">
    <source>
        <dbReference type="ARBA" id="ARBA00013061"/>
    </source>
</evidence>
<dbReference type="InterPro" id="IPR001576">
    <property type="entry name" value="Phosphoglycerate_kinase"/>
</dbReference>
<comment type="catalytic activity">
    <reaction evidence="1 13 16">
        <text>(2R)-3-phosphoglycerate + ATP = (2R)-3-phospho-glyceroyl phosphate + ADP</text>
        <dbReference type="Rhea" id="RHEA:14801"/>
        <dbReference type="ChEBI" id="CHEBI:30616"/>
        <dbReference type="ChEBI" id="CHEBI:57604"/>
        <dbReference type="ChEBI" id="CHEBI:58272"/>
        <dbReference type="ChEBI" id="CHEBI:456216"/>
        <dbReference type="EC" id="2.7.2.3"/>
    </reaction>
</comment>
<dbReference type="AlphaFoldDB" id="A0A842YQX7"/>
<keyword evidence="11 13" id="KW-0067">ATP-binding</keyword>
<dbReference type="FunFam" id="3.40.50.1260:FF:000012">
    <property type="entry name" value="Phosphoglycerate kinase"/>
    <property type="match status" value="1"/>
</dbReference>
<evidence type="ECO:0000256" key="8">
    <source>
        <dbReference type="ARBA" id="ARBA00022679"/>
    </source>
</evidence>
<evidence type="ECO:0000256" key="1">
    <source>
        <dbReference type="ARBA" id="ARBA00000642"/>
    </source>
</evidence>
<evidence type="ECO:0000256" key="7">
    <source>
        <dbReference type="ARBA" id="ARBA00022490"/>
    </source>
</evidence>
<dbReference type="SUPFAM" id="SSF53748">
    <property type="entry name" value="Phosphoglycerate kinase"/>
    <property type="match status" value="1"/>
</dbReference>
<dbReference type="GO" id="GO:0043531">
    <property type="term" value="F:ADP binding"/>
    <property type="evidence" value="ECO:0007669"/>
    <property type="project" value="TreeGrafter"/>
</dbReference>
<comment type="similarity">
    <text evidence="4 13 16">Belongs to the phosphoglycerate kinase family.</text>
</comment>
<dbReference type="UniPathway" id="UPA00109">
    <property type="reaction ID" value="UER00185"/>
</dbReference>
<keyword evidence="7 13" id="KW-0963">Cytoplasm</keyword>
<feature type="binding site" evidence="13">
    <location>
        <begin position="364"/>
        <end position="367"/>
    </location>
    <ligand>
        <name>ATP</name>
        <dbReference type="ChEBI" id="CHEBI:30616"/>
    </ligand>
</feature>
<comment type="pathway">
    <text evidence="3 13">Carbohydrate degradation; glycolysis; pyruvate from D-glyceraldehyde 3-phosphate: step 2/5.</text>
</comment>
<name>A0A842YQX7_METTF</name>
<feature type="binding site" evidence="13">
    <location>
        <position position="165"/>
    </location>
    <ligand>
        <name>substrate</name>
    </ligand>
</feature>
<dbReference type="HAMAP" id="MF_00145">
    <property type="entry name" value="Phosphoglyc_kinase"/>
    <property type="match status" value="1"/>
</dbReference>
<dbReference type="InterPro" id="IPR036043">
    <property type="entry name" value="Phosphoglycerate_kinase_sf"/>
</dbReference>
<feature type="binding site" evidence="14">
    <location>
        <position position="125"/>
    </location>
    <ligand>
        <name>(2R)-3-phosphoglycerate</name>
        <dbReference type="ChEBI" id="CHEBI:58272"/>
    </ligand>
</feature>
<dbReference type="PANTHER" id="PTHR11406">
    <property type="entry name" value="PHOSPHOGLYCERATE KINASE"/>
    <property type="match status" value="1"/>
</dbReference>
<evidence type="ECO:0000256" key="4">
    <source>
        <dbReference type="ARBA" id="ARBA00008982"/>
    </source>
</evidence>
<evidence type="ECO:0000256" key="2">
    <source>
        <dbReference type="ARBA" id="ARBA00004496"/>
    </source>
</evidence>
<evidence type="ECO:0000256" key="16">
    <source>
        <dbReference type="RuleBase" id="RU000532"/>
    </source>
</evidence>
<comment type="subcellular location">
    <subcellularLocation>
        <location evidence="2 13">Cytoplasm</location>
    </subcellularLocation>
</comment>
<dbReference type="EMBL" id="QKOF01000006">
    <property type="protein sequence ID" value="MBE2900333.1"/>
    <property type="molecule type" value="Genomic_DNA"/>
</dbReference>
<feature type="binding site" evidence="13 15">
    <location>
        <position position="338"/>
    </location>
    <ligand>
        <name>ATP</name>
        <dbReference type="ChEBI" id="CHEBI:30616"/>
    </ligand>
</feature>
<comment type="subunit">
    <text evidence="13">Monomer.</text>
</comment>
<dbReference type="GO" id="GO:0006096">
    <property type="term" value="P:glycolytic process"/>
    <property type="evidence" value="ECO:0007669"/>
    <property type="project" value="UniProtKB-UniRule"/>
</dbReference>
<feature type="binding site" evidence="13">
    <location>
        <position position="45"/>
    </location>
    <ligand>
        <name>substrate</name>
    </ligand>
</feature>
<dbReference type="InterPro" id="IPR015824">
    <property type="entry name" value="Phosphoglycerate_kinase_N"/>
</dbReference>
<evidence type="ECO:0000313" key="18">
    <source>
        <dbReference type="Proteomes" id="UP000646659"/>
    </source>
</evidence>
<feature type="binding site" evidence="13 14">
    <location>
        <begin position="28"/>
        <end position="30"/>
    </location>
    <ligand>
        <name>substrate</name>
    </ligand>
</feature>
<evidence type="ECO:0000256" key="13">
    <source>
        <dbReference type="HAMAP-Rule" id="MF_00145"/>
    </source>
</evidence>
<feature type="binding site" evidence="14">
    <location>
        <position position="45"/>
    </location>
    <ligand>
        <name>(2R)-3-phosphoglycerate</name>
        <dbReference type="ChEBI" id="CHEBI:58272"/>
    </ligand>
</feature>
<keyword evidence="10 13" id="KW-0418">Kinase</keyword>
<feature type="binding site" evidence="13">
    <location>
        <position position="125"/>
    </location>
    <ligand>
        <name>substrate</name>
    </ligand>
</feature>
<dbReference type="PIRSF" id="PIRSF000724">
    <property type="entry name" value="Pgk"/>
    <property type="match status" value="1"/>
</dbReference>
<gene>
    <name evidence="13 17" type="primary">pgk</name>
    <name evidence="17" type="ORF">DNK57_05925</name>
</gene>
<feature type="binding site" evidence="14">
    <location>
        <position position="165"/>
    </location>
    <ligand>
        <name>(2R)-3-phosphoglycerate</name>
        <dbReference type="ChEBI" id="CHEBI:58272"/>
    </ligand>
</feature>
<reference evidence="17" key="1">
    <citation type="submission" date="2018-06" db="EMBL/GenBank/DDBJ databases">
        <title>Draft genome sequence of Methanothermobacter thermautotrophicus Strain WHS, a thermophilic, hydrogenotrophic methanogen isolated from Washburn Hot Springs in Yellowstone National Park, USA.</title>
        <authorList>
            <person name="Mckay L.J."/>
            <person name="Klingelsmith K."/>
            <person name="Inskeep W.P."/>
            <person name="Fields M.W."/>
        </authorList>
    </citation>
    <scope>NUCLEOTIDE SEQUENCE</scope>
    <source>
        <strain evidence="17">WHS</strain>
    </source>
</reference>
<sequence length="411" mass="45135">MMVIQVSCKFKTMDDIEVTGKTVLVRVDINSPVDPNDGTILDDTRIRLHSETIRELSERGARTIVMAHQSRPGKNDFTTLEQHARVLSEILGRPVRYVEDIFGSSARESISGLEDGEIILLENVRFYSEEVLKRDPEEQAETHLVRKLAPLLDYFINDAFAAAHRSQPSLVGFALRVPSAAGRVMERELRTLQGALENVERPCVYVLGGVKVDDSIMVMKNVLENGSADLVLTTGLVANIFLAGCGVKIGKVNMDFIRSRGYCDFIKVAKKLKKRFPEKILVPVDVAVCREGKRVDVPVKKIPNYPIQDIGMETIKLYARRIREASTLFANGPAGVFENPEFSIGTEDILNAISSSEGFSIIGGGHLAAAAVKMGFEDRINHISSGGGASISLLAGEELPAVRVLEESMQP</sequence>
<dbReference type="GO" id="GO:0006094">
    <property type="term" value="P:gluconeogenesis"/>
    <property type="evidence" value="ECO:0007669"/>
    <property type="project" value="TreeGrafter"/>
</dbReference>
<dbReference type="Pfam" id="PF00162">
    <property type="entry name" value="PGK"/>
    <property type="match status" value="1"/>
</dbReference>
<dbReference type="PRINTS" id="PR00477">
    <property type="entry name" value="PHGLYCKINASE"/>
</dbReference>
<dbReference type="InterPro" id="IPR015911">
    <property type="entry name" value="Phosphoglycerate_kinase_CS"/>
</dbReference>
<dbReference type="FunFam" id="3.40.50.1260:FF:000006">
    <property type="entry name" value="Phosphoglycerate kinase"/>
    <property type="match status" value="1"/>
</dbReference>
<dbReference type="Proteomes" id="UP000646659">
    <property type="component" value="Unassembled WGS sequence"/>
</dbReference>
<evidence type="ECO:0000256" key="12">
    <source>
        <dbReference type="ARBA" id="ARBA00023152"/>
    </source>
</evidence>
<keyword evidence="8 13" id="KW-0808">Transferase</keyword>
<dbReference type="EC" id="2.7.2.3" evidence="5 13"/>
<comment type="caution">
    <text evidence="17">The sequence shown here is derived from an EMBL/GenBank/DDBJ whole genome shotgun (WGS) entry which is preliminary data.</text>
</comment>
<dbReference type="PROSITE" id="PS00111">
    <property type="entry name" value="PGLYCERATE_KINASE"/>
    <property type="match status" value="1"/>
</dbReference>